<name>A0A0C9UIC5_SPHS4</name>
<evidence type="ECO:0000313" key="3">
    <source>
        <dbReference type="Proteomes" id="UP000054279"/>
    </source>
</evidence>
<accession>A0A0C9UIC5</accession>
<keyword evidence="3" id="KW-1185">Reference proteome</keyword>
<dbReference type="AlphaFoldDB" id="A0A0C9UIC5"/>
<feature type="compositionally biased region" description="Polar residues" evidence="1">
    <location>
        <begin position="86"/>
        <end position="101"/>
    </location>
</feature>
<gene>
    <name evidence="2" type="ORF">M422DRAFT_274200</name>
</gene>
<sequence length="126" mass="12463">MSTPSPPAPVPASDASASRPNKTAKGLPSLDQLAARMSANSPPKVSGGSGGSARPRLPASLLARTSTTSVNTISEASAPDSIAVQAPSTRDPSPARSSSPGGTPAKETEEAPAIAPGNELTAEHLE</sequence>
<evidence type="ECO:0000256" key="1">
    <source>
        <dbReference type="SAM" id="MobiDB-lite"/>
    </source>
</evidence>
<feature type="non-terminal residue" evidence="2">
    <location>
        <position position="126"/>
    </location>
</feature>
<dbReference type="HOGENOM" id="CLU_1987010_0_0_1"/>
<feature type="compositionally biased region" description="Polar residues" evidence="1">
    <location>
        <begin position="63"/>
        <end position="75"/>
    </location>
</feature>
<protein>
    <submittedName>
        <fullName evidence="2">Uncharacterized protein</fullName>
    </submittedName>
</protein>
<dbReference type="EMBL" id="KN837447">
    <property type="protein sequence ID" value="KIJ24925.1"/>
    <property type="molecule type" value="Genomic_DNA"/>
</dbReference>
<feature type="compositionally biased region" description="Low complexity" evidence="1">
    <location>
        <begin position="11"/>
        <end position="20"/>
    </location>
</feature>
<organism evidence="2 3">
    <name type="scientific">Sphaerobolus stellatus (strain SS14)</name>
    <dbReference type="NCBI Taxonomy" id="990650"/>
    <lineage>
        <taxon>Eukaryota</taxon>
        <taxon>Fungi</taxon>
        <taxon>Dikarya</taxon>
        <taxon>Basidiomycota</taxon>
        <taxon>Agaricomycotina</taxon>
        <taxon>Agaricomycetes</taxon>
        <taxon>Phallomycetidae</taxon>
        <taxon>Geastrales</taxon>
        <taxon>Sphaerobolaceae</taxon>
        <taxon>Sphaerobolus</taxon>
    </lineage>
</organism>
<evidence type="ECO:0000313" key="2">
    <source>
        <dbReference type="EMBL" id="KIJ24925.1"/>
    </source>
</evidence>
<feature type="compositionally biased region" description="Pro residues" evidence="1">
    <location>
        <begin position="1"/>
        <end position="10"/>
    </location>
</feature>
<proteinExistence type="predicted"/>
<dbReference type="Proteomes" id="UP000054279">
    <property type="component" value="Unassembled WGS sequence"/>
</dbReference>
<feature type="region of interest" description="Disordered" evidence="1">
    <location>
        <begin position="1"/>
        <end position="126"/>
    </location>
</feature>
<reference evidence="2 3" key="1">
    <citation type="submission" date="2014-06" db="EMBL/GenBank/DDBJ databases">
        <title>Evolutionary Origins and Diversification of the Mycorrhizal Mutualists.</title>
        <authorList>
            <consortium name="DOE Joint Genome Institute"/>
            <consortium name="Mycorrhizal Genomics Consortium"/>
            <person name="Kohler A."/>
            <person name="Kuo A."/>
            <person name="Nagy L.G."/>
            <person name="Floudas D."/>
            <person name="Copeland A."/>
            <person name="Barry K.W."/>
            <person name="Cichocki N."/>
            <person name="Veneault-Fourrey C."/>
            <person name="LaButti K."/>
            <person name="Lindquist E.A."/>
            <person name="Lipzen A."/>
            <person name="Lundell T."/>
            <person name="Morin E."/>
            <person name="Murat C."/>
            <person name="Riley R."/>
            <person name="Ohm R."/>
            <person name="Sun H."/>
            <person name="Tunlid A."/>
            <person name="Henrissat B."/>
            <person name="Grigoriev I.V."/>
            <person name="Hibbett D.S."/>
            <person name="Martin F."/>
        </authorList>
    </citation>
    <scope>NUCLEOTIDE SEQUENCE [LARGE SCALE GENOMIC DNA]</scope>
    <source>
        <strain evidence="2 3">SS14</strain>
    </source>
</reference>